<dbReference type="InterPro" id="IPR045851">
    <property type="entry name" value="AMP-bd_C_sf"/>
</dbReference>
<sequence length="515" mass="57376">MSPTNFYQILVNNSALKPGKTIIFEEELKISNQQLVEYVNTVASYLHKKGIKKGDKVALLMANSWQFIVNFFAINKVGGVVVPINNFLKEDEIAYILNDSQAKLLFASGKFAKEVKEQVFKTGIAKIIWIGDVPLENDKNIDHDSILSSPEDSAPHTPLDENELSVIVYTSGTTGKPKGAMLAFRNIYSNITGCLEHLRVKPGKIPMVCYLPMFHAFTLTVTVLLPVLSNSGVTVIRSIATKGDFAKLLKQVLLKRVPYFAGVPDVYSALSKATLPWYFHWFHAVKGFISGAAPLAEETMRKFAATFKKGTLIQGYGISECSPVVSVNTPWANRTGSVGKALPGYQVECFDDNMQQVARGTIGEICVKGDCVMLGYYNRQAETEDAVIDGWFRTGDIGKVDNDGFIFIVDRKKDLIISKGMNIYPREIEEVIYTNDKVNACAVIGIKDIEANETPVAYIELKEGETATEAEFKEYIKPHLAPFKQPRKVYFMEKLPRNATGKILKRELRDIANQE</sequence>
<dbReference type="AlphaFoldDB" id="A0A2I7N9R4"/>
<dbReference type="PROSITE" id="PS00455">
    <property type="entry name" value="AMP_BINDING"/>
    <property type="match status" value="1"/>
</dbReference>
<dbReference type="PANTHER" id="PTHR24096:SF149">
    <property type="entry name" value="AMP-BINDING DOMAIN-CONTAINING PROTEIN-RELATED"/>
    <property type="match status" value="1"/>
</dbReference>
<dbReference type="Pfam" id="PF13193">
    <property type="entry name" value="AMP-binding_C"/>
    <property type="match status" value="1"/>
</dbReference>
<dbReference type="SUPFAM" id="SSF56801">
    <property type="entry name" value="Acetyl-CoA synthetase-like"/>
    <property type="match status" value="1"/>
</dbReference>
<dbReference type="EMBL" id="CP024847">
    <property type="protein sequence ID" value="AUR53209.1"/>
    <property type="molecule type" value="Genomic_DNA"/>
</dbReference>
<dbReference type="OrthoDB" id="9763207at2"/>
<dbReference type="InterPro" id="IPR042099">
    <property type="entry name" value="ANL_N_sf"/>
</dbReference>
<dbReference type="Proteomes" id="UP000236655">
    <property type="component" value="Chromosome"/>
</dbReference>
<keyword evidence="6" id="KW-1185">Reference proteome</keyword>
<dbReference type="InterPro" id="IPR025110">
    <property type="entry name" value="AMP-bd_C"/>
</dbReference>
<dbReference type="InterPro" id="IPR020845">
    <property type="entry name" value="AMP-binding_CS"/>
</dbReference>
<feature type="domain" description="AMP-binding enzyme C-terminal" evidence="4">
    <location>
        <begin position="427"/>
        <end position="502"/>
    </location>
</feature>
<evidence type="ECO:0000259" key="4">
    <source>
        <dbReference type="Pfam" id="PF13193"/>
    </source>
</evidence>
<dbReference type="GO" id="GO:0016405">
    <property type="term" value="F:CoA-ligase activity"/>
    <property type="evidence" value="ECO:0007669"/>
    <property type="project" value="TreeGrafter"/>
</dbReference>
<proteinExistence type="inferred from homology"/>
<dbReference type="Gene3D" id="3.40.50.12780">
    <property type="entry name" value="N-terminal domain of ligase-like"/>
    <property type="match status" value="1"/>
</dbReference>
<protein>
    <submittedName>
        <fullName evidence="5">Long-chain fatty acid--CoA ligase</fullName>
    </submittedName>
</protein>
<evidence type="ECO:0000313" key="5">
    <source>
        <dbReference type="EMBL" id="AUR53209.1"/>
    </source>
</evidence>
<dbReference type="KEGG" id="nba:CUN60_12520"/>
<dbReference type="NCBIfam" id="NF004837">
    <property type="entry name" value="PRK06187.1"/>
    <property type="match status" value="1"/>
</dbReference>
<accession>A0A2I7N9R4</accession>
<name>A0A2I7N9R4_9NEIS</name>
<comment type="similarity">
    <text evidence="1">Belongs to the ATP-dependent AMP-binding enzyme family.</text>
</comment>
<dbReference type="Pfam" id="PF00501">
    <property type="entry name" value="AMP-binding"/>
    <property type="match status" value="1"/>
</dbReference>
<evidence type="ECO:0000259" key="3">
    <source>
        <dbReference type="Pfam" id="PF00501"/>
    </source>
</evidence>
<dbReference type="Gene3D" id="3.30.300.30">
    <property type="match status" value="1"/>
</dbReference>
<dbReference type="PANTHER" id="PTHR24096">
    <property type="entry name" value="LONG-CHAIN-FATTY-ACID--COA LIGASE"/>
    <property type="match status" value="1"/>
</dbReference>
<keyword evidence="2 5" id="KW-0436">Ligase</keyword>
<dbReference type="InterPro" id="IPR000873">
    <property type="entry name" value="AMP-dep_synth/lig_dom"/>
</dbReference>
<gene>
    <name evidence="5" type="ORF">CUN60_12520</name>
</gene>
<feature type="domain" description="AMP-dependent synthetase/ligase" evidence="3">
    <location>
        <begin position="15"/>
        <end position="377"/>
    </location>
</feature>
<dbReference type="FunFam" id="3.30.300.30:FF:000008">
    <property type="entry name" value="2,3-dihydroxybenzoate-AMP ligase"/>
    <property type="match status" value="1"/>
</dbReference>
<organism evidence="5 6">
    <name type="scientific">Aquella oligotrophica</name>
    <dbReference type="NCBI Taxonomy" id="2067065"/>
    <lineage>
        <taxon>Bacteria</taxon>
        <taxon>Pseudomonadati</taxon>
        <taxon>Pseudomonadota</taxon>
        <taxon>Betaproteobacteria</taxon>
        <taxon>Neisseriales</taxon>
        <taxon>Neisseriaceae</taxon>
        <taxon>Aquella</taxon>
    </lineage>
</organism>
<reference evidence="6" key="1">
    <citation type="submission" date="2017-11" db="EMBL/GenBank/DDBJ databases">
        <authorList>
            <person name="Chan K.G."/>
            <person name="Lee L.S."/>
        </authorList>
    </citation>
    <scope>NUCLEOTIDE SEQUENCE [LARGE SCALE GENOMIC DNA]</scope>
    <source>
        <strain evidence="6">DSM 100970</strain>
    </source>
</reference>
<evidence type="ECO:0000256" key="2">
    <source>
        <dbReference type="ARBA" id="ARBA00022598"/>
    </source>
</evidence>
<evidence type="ECO:0000313" key="6">
    <source>
        <dbReference type="Proteomes" id="UP000236655"/>
    </source>
</evidence>
<evidence type="ECO:0000256" key="1">
    <source>
        <dbReference type="ARBA" id="ARBA00006432"/>
    </source>
</evidence>